<organism evidence="1 2">
    <name type="scientific">Streptococcus mitis</name>
    <dbReference type="NCBI Taxonomy" id="28037"/>
    <lineage>
        <taxon>Bacteria</taxon>
        <taxon>Bacillati</taxon>
        <taxon>Bacillota</taxon>
        <taxon>Bacilli</taxon>
        <taxon>Lactobacillales</taxon>
        <taxon>Streptococcaceae</taxon>
        <taxon>Streptococcus</taxon>
        <taxon>Streptococcus mitis group</taxon>
    </lineage>
</organism>
<gene>
    <name evidence="1" type="ORF">SMIM3I_00545</name>
</gene>
<sequence length="255" mass="29424">MKKIYCQKDKTKVVAIDTKKITTHSIYAKDYMDAQQKLKNKHVHLSNGMESRLSKIFSSKETKFSRISQLNDLIGQSYVKLVNFLKKIRVKVLGIFAITGLVNYLTLSWMKTNISYLSHIKINHASKTDNFMNLPLILTIFCILFLLFLIPKKKYNVISMFVALAIDLLFFWIDKDSFVNFDSSSFYFLKIDKSVLENTCFLVLLLVTVFVVSLIVYDTFEAIYKWLVGTNKSIEAPKLSLIWAIVAFLLGLLLK</sequence>
<protein>
    <submittedName>
        <fullName evidence="1">Uncharacterized protein</fullName>
    </submittedName>
</protein>
<dbReference type="RefSeq" id="WP_061590398.1">
    <property type="nucleotide sequence ID" value="NZ_LROV01000013.1"/>
</dbReference>
<dbReference type="AlphaFoldDB" id="A0A150NFL2"/>
<dbReference type="EMBL" id="LROU01000152">
    <property type="protein sequence ID" value="KYF32261.1"/>
    <property type="molecule type" value="Genomic_DNA"/>
</dbReference>
<evidence type="ECO:0000313" key="2">
    <source>
        <dbReference type="Proteomes" id="UP000075442"/>
    </source>
</evidence>
<dbReference type="PATRIC" id="fig|28037.235.peg.2341"/>
<name>A0A150NFL2_STRMT</name>
<reference evidence="1 2" key="1">
    <citation type="submission" date="2016-01" db="EMBL/GenBank/DDBJ databases">
        <title>Highly variable Streptococcus oralis 1 are common among viridans streptococci isolated from primates.</title>
        <authorList>
            <person name="Denapaite D."/>
            <person name="Rieger M."/>
            <person name="Koendgen S."/>
            <person name="Brueckner R."/>
            <person name="Ochigava I."/>
            <person name="Kappeler P."/>
            <person name="Maetz-Rensing K."/>
            <person name="Leendertz F."/>
        </authorList>
    </citation>
    <scope>NUCLEOTIDE SEQUENCE [LARGE SCALE GENOMIC DNA]</scope>
    <source>
        <strain evidence="1 2">M3-1</strain>
    </source>
</reference>
<evidence type="ECO:0000313" key="1">
    <source>
        <dbReference type="EMBL" id="KYF32261.1"/>
    </source>
</evidence>
<dbReference type="Proteomes" id="UP000075442">
    <property type="component" value="Unassembled WGS sequence"/>
</dbReference>
<comment type="caution">
    <text evidence="1">The sequence shown here is derived from an EMBL/GenBank/DDBJ whole genome shotgun (WGS) entry which is preliminary data.</text>
</comment>
<accession>A0A150NFL2</accession>
<proteinExistence type="predicted"/>